<evidence type="ECO:0000256" key="9">
    <source>
        <dbReference type="ARBA" id="ARBA00023136"/>
    </source>
</evidence>
<dbReference type="EMBL" id="FQZE01000007">
    <property type="protein sequence ID" value="SHI89293.1"/>
    <property type="molecule type" value="Genomic_DNA"/>
</dbReference>
<evidence type="ECO:0000256" key="3">
    <source>
        <dbReference type="ARBA" id="ARBA00022448"/>
    </source>
</evidence>
<keyword evidence="4" id="KW-1003">Cell membrane</keyword>
<evidence type="ECO:0000256" key="8">
    <source>
        <dbReference type="ARBA" id="ARBA00022989"/>
    </source>
</evidence>
<dbReference type="GO" id="GO:0015031">
    <property type="term" value="P:protein transport"/>
    <property type="evidence" value="ECO:0007669"/>
    <property type="project" value="UniProtKB-KW"/>
</dbReference>
<protein>
    <submittedName>
        <fullName evidence="12">Outer membrane transport energization protein TonB</fullName>
    </submittedName>
</protein>
<dbReference type="PROSITE" id="PS52015">
    <property type="entry name" value="TONB_CTD"/>
    <property type="match status" value="1"/>
</dbReference>
<evidence type="ECO:0000259" key="11">
    <source>
        <dbReference type="PROSITE" id="PS52015"/>
    </source>
</evidence>
<dbReference type="FunFam" id="3.30.1150.10:FF:000002">
    <property type="entry name" value="Energy transducer TonB"/>
    <property type="match status" value="1"/>
</dbReference>
<dbReference type="InterPro" id="IPR006260">
    <property type="entry name" value="TonB/TolA_C"/>
</dbReference>
<evidence type="ECO:0000256" key="7">
    <source>
        <dbReference type="ARBA" id="ARBA00022927"/>
    </source>
</evidence>
<dbReference type="InterPro" id="IPR051045">
    <property type="entry name" value="TonB-dependent_transducer"/>
</dbReference>
<evidence type="ECO:0000256" key="2">
    <source>
        <dbReference type="ARBA" id="ARBA00006555"/>
    </source>
</evidence>
<reference evidence="12 13" key="1">
    <citation type="submission" date="2016-11" db="EMBL/GenBank/DDBJ databases">
        <authorList>
            <person name="Jaros S."/>
            <person name="Januszkiewicz K."/>
            <person name="Wedrychowicz H."/>
        </authorList>
    </citation>
    <scope>NUCLEOTIDE SEQUENCE [LARGE SCALE GENOMIC DNA]</scope>
    <source>
        <strain evidence="12 13">DSM 27063</strain>
    </source>
</reference>
<dbReference type="SUPFAM" id="SSF74653">
    <property type="entry name" value="TolA/TonB C-terminal domain"/>
    <property type="match status" value="1"/>
</dbReference>
<gene>
    <name evidence="12" type="ORF">SAMN05444280_107131</name>
</gene>
<accession>A0A1M6EV24</accession>
<dbReference type="Pfam" id="PF03544">
    <property type="entry name" value="TonB_C"/>
    <property type="match status" value="1"/>
</dbReference>
<dbReference type="GO" id="GO:0031992">
    <property type="term" value="F:energy transducer activity"/>
    <property type="evidence" value="ECO:0007669"/>
    <property type="project" value="TreeGrafter"/>
</dbReference>
<dbReference type="InterPro" id="IPR008756">
    <property type="entry name" value="Peptidase_M56"/>
</dbReference>
<keyword evidence="9 10" id="KW-0472">Membrane</keyword>
<organism evidence="12 13">
    <name type="scientific">Tangfeifania diversioriginum</name>
    <dbReference type="NCBI Taxonomy" id="1168035"/>
    <lineage>
        <taxon>Bacteria</taxon>
        <taxon>Pseudomonadati</taxon>
        <taxon>Bacteroidota</taxon>
        <taxon>Bacteroidia</taxon>
        <taxon>Marinilabiliales</taxon>
        <taxon>Prolixibacteraceae</taxon>
        <taxon>Tangfeifania</taxon>
    </lineage>
</organism>
<dbReference type="OrthoDB" id="9814002at2"/>
<evidence type="ECO:0000256" key="10">
    <source>
        <dbReference type="SAM" id="Phobius"/>
    </source>
</evidence>
<dbReference type="Gene3D" id="3.30.1150.10">
    <property type="match status" value="1"/>
</dbReference>
<keyword evidence="5" id="KW-0997">Cell inner membrane</keyword>
<dbReference type="GO" id="GO:0098797">
    <property type="term" value="C:plasma membrane protein complex"/>
    <property type="evidence" value="ECO:0007669"/>
    <property type="project" value="TreeGrafter"/>
</dbReference>
<dbReference type="GO" id="GO:0055085">
    <property type="term" value="P:transmembrane transport"/>
    <property type="evidence" value="ECO:0007669"/>
    <property type="project" value="InterPro"/>
</dbReference>
<evidence type="ECO:0000256" key="4">
    <source>
        <dbReference type="ARBA" id="ARBA00022475"/>
    </source>
</evidence>
<dbReference type="RefSeq" id="WP_073167479.1">
    <property type="nucleotide sequence ID" value="NZ_FQZE01000007.1"/>
</dbReference>
<keyword evidence="6 10" id="KW-0812">Transmembrane</keyword>
<evidence type="ECO:0000313" key="13">
    <source>
        <dbReference type="Proteomes" id="UP000184050"/>
    </source>
</evidence>
<keyword evidence="7" id="KW-0653">Protein transport</keyword>
<proteinExistence type="inferred from homology"/>
<name>A0A1M6EV24_9BACT</name>
<dbReference type="PANTHER" id="PTHR33446:SF2">
    <property type="entry name" value="PROTEIN TONB"/>
    <property type="match status" value="1"/>
</dbReference>
<comment type="subcellular location">
    <subcellularLocation>
        <location evidence="1">Cell inner membrane</location>
        <topology evidence="1">Single-pass membrane protein</topology>
        <orientation evidence="1">Periplasmic side</orientation>
    </subcellularLocation>
</comment>
<comment type="similarity">
    <text evidence="2">Belongs to the TonB family.</text>
</comment>
<dbReference type="STRING" id="1168035.SAMN05444280_107131"/>
<dbReference type="Pfam" id="PF05569">
    <property type="entry name" value="Peptidase_M56"/>
    <property type="match status" value="1"/>
</dbReference>
<keyword evidence="8 10" id="KW-1133">Transmembrane helix</keyword>
<sequence>MNSTVNFILESGISLSLLATIYVIFLRKETFFRLNRLFLLGSLLFSVVLPFLKFRVYEPQPVMLSEITVTPYRNVLESVTVYGQDLSVTVEQAVLSTTLLIWIYLAGVAFFFVRFLFRVTQIAFVILKNQVQQHDRFKLVILEKECSPFSFMNYVFVSRPLQNSEGYDRMMAHEMEHIKQGHSLDVLILELLTAFQWFNPFMWMLRRAIRENHEFLADQAVLGSGVNRGYYKKLLLNQFAGGQLVLTNNFNYSLIKNRIKMMSKMKSSKIANVKIILGVFTALVLIVFFACEQKETMELEEPSVDENVVTIKSTLLEDGRMKIEGTEEDMEEFTNRYSDVNSFKIETDSLGNIFLVQKEEPKTLDHDADVFYIVEDMPEFPGGELALRQYIANNIEYPLAAQENGIQGKVYVTFVISKDGSVANTRIARGVDPALDKEALRVVNSLPKWTPGKQRGENVNVSYTVPINFALQ</sequence>
<feature type="transmembrane region" description="Helical" evidence="10">
    <location>
        <begin position="270"/>
        <end position="290"/>
    </location>
</feature>
<dbReference type="Proteomes" id="UP000184050">
    <property type="component" value="Unassembled WGS sequence"/>
</dbReference>
<evidence type="ECO:0000256" key="5">
    <source>
        <dbReference type="ARBA" id="ARBA00022519"/>
    </source>
</evidence>
<keyword evidence="13" id="KW-1185">Reference proteome</keyword>
<feature type="transmembrane region" description="Helical" evidence="10">
    <location>
        <begin position="6"/>
        <end position="25"/>
    </location>
</feature>
<evidence type="ECO:0000256" key="1">
    <source>
        <dbReference type="ARBA" id="ARBA00004383"/>
    </source>
</evidence>
<dbReference type="PANTHER" id="PTHR33446">
    <property type="entry name" value="PROTEIN TONB-RELATED"/>
    <property type="match status" value="1"/>
</dbReference>
<dbReference type="AlphaFoldDB" id="A0A1M6EV24"/>
<feature type="transmembrane region" description="Helical" evidence="10">
    <location>
        <begin position="37"/>
        <end position="56"/>
    </location>
</feature>
<feature type="domain" description="TonB C-terminal" evidence="11">
    <location>
        <begin position="382"/>
        <end position="472"/>
    </location>
</feature>
<evidence type="ECO:0000256" key="6">
    <source>
        <dbReference type="ARBA" id="ARBA00022692"/>
    </source>
</evidence>
<evidence type="ECO:0000313" key="12">
    <source>
        <dbReference type="EMBL" id="SHI89293.1"/>
    </source>
</evidence>
<feature type="transmembrane region" description="Helical" evidence="10">
    <location>
        <begin position="99"/>
        <end position="117"/>
    </location>
</feature>
<keyword evidence="3" id="KW-0813">Transport</keyword>
<dbReference type="InterPro" id="IPR037682">
    <property type="entry name" value="TonB_C"/>
</dbReference>
<dbReference type="NCBIfam" id="TIGR01352">
    <property type="entry name" value="tonB_Cterm"/>
    <property type="match status" value="1"/>
</dbReference>